<dbReference type="Gene3D" id="3.90.120.10">
    <property type="entry name" value="DNA Methylase, subunit A, domain 2"/>
    <property type="match status" value="1"/>
</dbReference>
<reference evidence="9 10" key="1">
    <citation type="submission" date="2019-09" db="EMBL/GenBank/DDBJ databases">
        <title>Distinct polysaccharide growth profiles of human intestinal Prevotella copri isolates.</title>
        <authorList>
            <person name="Fehlner-Peach H."/>
            <person name="Magnabosco C."/>
            <person name="Raghavan V."/>
            <person name="Scher J.U."/>
            <person name="Tett A."/>
            <person name="Cox L.M."/>
            <person name="Gottsegen C."/>
            <person name="Watters A."/>
            <person name="Wiltshire- Gordon J.D."/>
            <person name="Segata N."/>
            <person name="Bonneau R."/>
            <person name="Littman D.R."/>
        </authorList>
    </citation>
    <scope>NUCLEOTIDE SEQUENCE [LARGE SCALE GENOMIC DNA]</scope>
    <source>
        <strain evidence="10">iAQ1173</strain>
    </source>
</reference>
<evidence type="ECO:0000256" key="6">
    <source>
        <dbReference type="PROSITE-ProRule" id="PRU01016"/>
    </source>
</evidence>
<dbReference type="PRINTS" id="PR00105">
    <property type="entry name" value="C5METTRFRASE"/>
</dbReference>
<evidence type="ECO:0000256" key="2">
    <source>
        <dbReference type="ARBA" id="ARBA00022679"/>
    </source>
</evidence>
<name>A0A6A7W7I4_9BACT</name>
<dbReference type="InterPro" id="IPR001525">
    <property type="entry name" value="C5_MeTfrase"/>
</dbReference>
<proteinExistence type="inferred from homology"/>
<dbReference type="GO" id="GO:0032259">
    <property type="term" value="P:methylation"/>
    <property type="evidence" value="ECO:0007669"/>
    <property type="project" value="UniProtKB-KW"/>
</dbReference>
<comment type="catalytic activity">
    <reaction evidence="5 8">
        <text>a 2'-deoxycytidine in DNA + S-adenosyl-L-methionine = a 5-methyl-2'-deoxycytidine in DNA + S-adenosyl-L-homocysteine + H(+)</text>
        <dbReference type="Rhea" id="RHEA:13681"/>
        <dbReference type="Rhea" id="RHEA-COMP:11369"/>
        <dbReference type="Rhea" id="RHEA-COMP:11370"/>
        <dbReference type="ChEBI" id="CHEBI:15378"/>
        <dbReference type="ChEBI" id="CHEBI:57856"/>
        <dbReference type="ChEBI" id="CHEBI:59789"/>
        <dbReference type="ChEBI" id="CHEBI:85452"/>
        <dbReference type="ChEBI" id="CHEBI:85454"/>
        <dbReference type="EC" id="2.1.1.37"/>
    </reaction>
</comment>
<dbReference type="PANTHER" id="PTHR46098">
    <property type="entry name" value="TRNA (CYTOSINE(38)-C(5))-METHYLTRANSFERASE"/>
    <property type="match status" value="1"/>
</dbReference>
<dbReference type="InterPro" id="IPR029063">
    <property type="entry name" value="SAM-dependent_MTases_sf"/>
</dbReference>
<protein>
    <recommendedName>
        <fullName evidence="8">Cytosine-specific methyltransferase</fullName>
        <ecNumber evidence="8">2.1.1.37</ecNumber>
    </recommendedName>
</protein>
<feature type="active site" evidence="6">
    <location>
        <position position="84"/>
    </location>
</feature>
<dbReference type="PROSITE" id="PS00095">
    <property type="entry name" value="C5_MTASE_2"/>
    <property type="match status" value="1"/>
</dbReference>
<evidence type="ECO:0000256" key="1">
    <source>
        <dbReference type="ARBA" id="ARBA00022603"/>
    </source>
</evidence>
<dbReference type="InterPro" id="IPR018117">
    <property type="entry name" value="C5_DNA_meth_AS"/>
</dbReference>
<comment type="caution">
    <text evidence="9">The sequence shown here is derived from an EMBL/GenBank/DDBJ whole genome shotgun (WGS) entry which is preliminary data.</text>
</comment>
<dbReference type="AlphaFoldDB" id="A0A6A7W7I4"/>
<gene>
    <name evidence="9" type="primary">dcm</name>
    <name evidence="9" type="ORF">F7D20_00110</name>
</gene>
<dbReference type="SUPFAM" id="SSF53335">
    <property type="entry name" value="S-adenosyl-L-methionine-dependent methyltransferases"/>
    <property type="match status" value="1"/>
</dbReference>
<keyword evidence="3 6" id="KW-0949">S-adenosyl-L-methionine</keyword>
<evidence type="ECO:0000313" key="9">
    <source>
        <dbReference type="EMBL" id="MQP10401.1"/>
    </source>
</evidence>
<evidence type="ECO:0000256" key="3">
    <source>
        <dbReference type="ARBA" id="ARBA00022691"/>
    </source>
</evidence>
<dbReference type="EMBL" id="VZAD01000003">
    <property type="protein sequence ID" value="MQP10401.1"/>
    <property type="molecule type" value="Genomic_DNA"/>
</dbReference>
<dbReference type="PROSITE" id="PS00094">
    <property type="entry name" value="C5_MTASE_1"/>
    <property type="match status" value="1"/>
</dbReference>
<dbReference type="RefSeq" id="WP_158462260.1">
    <property type="nucleotide sequence ID" value="NZ_VZAD01000003.1"/>
</dbReference>
<dbReference type="PROSITE" id="PS51679">
    <property type="entry name" value="SAM_MT_C5"/>
    <property type="match status" value="1"/>
</dbReference>
<dbReference type="NCBIfam" id="TIGR00675">
    <property type="entry name" value="dcm"/>
    <property type="match status" value="1"/>
</dbReference>
<comment type="similarity">
    <text evidence="6 7">Belongs to the class I-like SAM-binding methyltransferase superfamily. C5-methyltransferase family.</text>
</comment>
<keyword evidence="1 6" id="KW-0489">Methyltransferase</keyword>
<dbReference type="GO" id="GO:0009307">
    <property type="term" value="P:DNA restriction-modification system"/>
    <property type="evidence" value="ECO:0007669"/>
    <property type="project" value="UniProtKB-KW"/>
</dbReference>
<dbReference type="Proteomes" id="UP000384372">
    <property type="component" value="Unassembled WGS sequence"/>
</dbReference>
<dbReference type="InterPro" id="IPR031303">
    <property type="entry name" value="C5_meth_CS"/>
</dbReference>
<keyword evidence="10" id="KW-1185">Reference proteome</keyword>
<dbReference type="OrthoDB" id="32195at2"/>
<sequence>MRHLELFAGIGGFRRAIDLVGQDYHVPVICVGFSEIESKAVLTYKTNYNTEGELELGDIVNFTSDERNVVELPDFDLLTGGFPCQTFSMMGAMAGFQEDRGQMFFRIMDIVKFKHPKYILLENVKNLMIHDRGKTIRRILQELSAEGYIVHHDVFNSVNYGLPQVRNRTLIFARSSKYGDFEFTNELVSQHFNSLERNDCSLCFYNNTIDVLAKNVSEKYYLSKRIKPTILSNGSGKFKSNSEIDKLVARTLTASMHKMHRACQDNYYSDMFIDSKGEIRPSTWMSKEELAEIPIRRLTPQEAFMLQGFPSSFASDASKAGVADGALYKQAGNAVSVNTIYAVLSYLIDNNIMRM</sequence>
<keyword evidence="2 6" id="KW-0808">Transferase</keyword>
<dbReference type="EC" id="2.1.1.37" evidence="8"/>
<evidence type="ECO:0000256" key="7">
    <source>
        <dbReference type="RuleBase" id="RU000416"/>
    </source>
</evidence>
<keyword evidence="4" id="KW-0680">Restriction system</keyword>
<evidence type="ECO:0000256" key="5">
    <source>
        <dbReference type="ARBA" id="ARBA00047422"/>
    </source>
</evidence>
<organism evidence="9 10">
    <name type="scientific">Segatella copri</name>
    <dbReference type="NCBI Taxonomy" id="165179"/>
    <lineage>
        <taxon>Bacteria</taxon>
        <taxon>Pseudomonadati</taxon>
        <taxon>Bacteroidota</taxon>
        <taxon>Bacteroidia</taxon>
        <taxon>Bacteroidales</taxon>
        <taxon>Prevotellaceae</taxon>
        <taxon>Segatella</taxon>
    </lineage>
</organism>
<dbReference type="PANTHER" id="PTHR46098:SF1">
    <property type="entry name" value="TRNA (CYTOSINE(38)-C(5))-METHYLTRANSFERASE"/>
    <property type="match status" value="1"/>
</dbReference>
<dbReference type="Pfam" id="PF00145">
    <property type="entry name" value="DNA_methylase"/>
    <property type="match status" value="1"/>
</dbReference>
<evidence type="ECO:0000256" key="4">
    <source>
        <dbReference type="ARBA" id="ARBA00022747"/>
    </source>
</evidence>
<accession>A0A6A7W7I4</accession>
<evidence type="ECO:0000313" key="10">
    <source>
        <dbReference type="Proteomes" id="UP000384372"/>
    </source>
</evidence>
<dbReference type="InterPro" id="IPR050750">
    <property type="entry name" value="C5-MTase"/>
</dbReference>
<dbReference type="Gene3D" id="3.40.50.150">
    <property type="entry name" value="Vaccinia Virus protein VP39"/>
    <property type="match status" value="1"/>
</dbReference>
<evidence type="ECO:0000256" key="8">
    <source>
        <dbReference type="RuleBase" id="RU000417"/>
    </source>
</evidence>
<dbReference type="GO" id="GO:0003886">
    <property type="term" value="F:DNA (cytosine-5-)-methyltransferase activity"/>
    <property type="evidence" value="ECO:0007669"/>
    <property type="project" value="UniProtKB-EC"/>
</dbReference>